<dbReference type="EMBL" id="AP019514">
    <property type="protein sequence ID" value="BBI63316.1"/>
    <property type="molecule type" value="Genomic_DNA"/>
</dbReference>
<dbReference type="InterPro" id="IPR036291">
    <property type="entry name" value="NAD(P)-bd_dom_sf"/>
</dbReference>
<evidence type="ECO:0000256" key="1">
    <source>
        <dbReference type="ARBA" id="ARBA00005854"/>
    </source>
</evidence>
<evidence type="ECO:0000313" key="5">
    <source>
        <dbReference type="EMBL" id="BBI63316.1"/>
    </source>
</evidence>
<proteinExistence type="inferred from homology"/>
<sequence>MSPPRRYRHGGHWLALRGGRINLGLVLAAMRHIPAEVENLKAGRWQRTLGTGLKGRTLGIFGYGKIGSLVARYGQAFEMNVLVWGGKVPANEQRRQD</sequence>
<name>A0A455UAT1_9GAMM</name>
<gene>
    <name evidence="5" type="ORF">HSBAA_46220</name>
</gene>
<keyword evidence="3" id="KW-0520">NAD</keyword>
<dbReference type="InterPro" id="IPR006140">
    <property type="entry name" value="D-isomer_DH_NAD-bd"/>
</dbReference>
<accession>A0A455UAT1</accession>
<dbReference type="GO" id="GO:0051287">
    <property type="term" value="F:NAD binding"/>
    <property type="evidence" value="ECO:0007669"/>
    <property type="project" value="InterPro"/>
</dbReference>
<evidence type="ECO:0000256" key="3">
    <source>
        <dbReference type="ARBA" id="ARBA00023027"/>
    </source>
</evidence>
<dbReference type="PANTHER" id="PTHR42789:SF1">
    <property type="entry name" value="D-ISOMER SPECIFIC 2-HYDROXYACID DEHYDROGENASE FAMILY PROTEIN (AFU_ORTHOLOGUE AFUA_6G10090)"/>
    <property type="match status" value="1"/>
</dbReference>
<evidence type="ECO:0000313" key="6">
    <source>
        <dbReference type="Proteomes" id="UP000320231"/>
    </source>
</evidence>
<dbReference type="KEGG" id="hsr:HSBAA_46220"/>
<keyword evidence="2" id="KW-0560">Oxidoreductase</keyword>
<organism evidence="5 6">
    <name type="scientific">Vreelandella sulfidaeris</name>
    <dbReference type="NCBI Taxonomy" id="115553"/>
    <lineage>
        <taxon>Bacteria</taxon>
        <taxon>Pseudomonadati</taxon>
        <taxon>Pseudomonadota</taxon>
        <taxon>Gammaproteobacteria</taxon>
        <taxon>Oceanospirillales</taxon>
        <taxon>Halomonadaceae</taxon>
        <taxon>Vreelandella</taxon>
    </lineage>
</organism>
<evidence type="ECO:0000259" key="4">
    <source>
        <dbReference type="Pfam" id="PF02826"/>
    </source>
</evidence>
<comment type="similarity">
    <text evidence="1">Belongs to the D-isomer specific 2-hydroxyacid dehydrogenase family.</text>
</comment>
<feature type="domain" description="D-isomer specific 2-hydroxyacid dehydrogenase NAD-binding" evidence="4">
    <location>
        <begin position="23"/>
        <end position="92"/>
    </location>
</feature>
<dbReference type="InterPro" id="IPR050857">
    <property type="entry name" value="D-2-hydroxyacid_DH"/>
</dbReference>
<dbReference type="Gene3D" id="3.40.50.720">
    <property type="entry name" value="NAD(P)-binding Rossmann-like Domain"/>
    <property type="match status" value="1"/>
</dbReference>
<evidence type="ECO:0000256" key="2">
    <source>
        <dbReference type="ARBA" id="ARBA00023002"/>
    </source>
</evidence>
<dbReference type="AlphaFoldDB" id="A0A455UAT1"/>
<dbReference type="Proteomes" id="UP000320231">
    <property type="component" value="Chromosome"/>
</dbReference>
<protein>
    <recommendedName>
        <fullName evidence="4">D-isomer specific 2-hydroxyacid dehydrogenase NAD-binding domain-containing protein</fullName>
    </recommendedName>
</protein>
<dbReference type="PANTHER" id="PTHR42789">
    <property type="entry name" value="D-ISOMER SPECIFIC 2-HYDROXYACID DEHYDROGENASE FAMILY PROTEIN (AFU_ORTHOLOGUE AFUA_6G10090)"/>
    <property type="match status" value="1"/>
</dbReference>
<dbReference type="GO" id="GO:0016491">
    <property type="term" value="F:oxidoreductase activity"/>
    <property type="evidence" value="ECO:0007669"/>
    <property type="project" value="UniProtKB-KW"/>
</dbReference>
<dbReference type="Pfam" id="PF02826">
    <property type="entry name" value="2-Hacid_dh_C"/>
    <property type="match status" value="1"/>
</dbReference>
<dbReference type="SUPFAM" id="SSF51735">
    <property type="entry name" value="NAD(P)-binding Rossmann-fold domains"/>
    <property type="match status" value="1"/>
</dbReference>
<reference evidence="5 6" key="1">
    <citation type="journal article" date="2019" name="Microbiol. Resour. Announc.">
        <title>Complete Genome Sequence of Halomonas sulfidaeris Strain Esulfide1 Isolated from a Metal Sulfide Rock at a Depth of 2,200 Meters, Obtained Using Nanopore Sequencing.</title>
        <authorList>
            <person name="Saito M."/>
            <person name="Nishigata A."/>
            <person name="Galipon J."/>
            <person name="Arakawa K."/>
        </authorList>
    </citation>
    <scope>NUCLEOTIDE SEQUENCE [LARGE SCALE GENOMIC DNA]</scope>
    <source>
        <strain evidence="5 6">ATCC BAA-803</strain>
    </source>
</reference>